<dbReference type="GO" id="GO:0016020">
    <property type="term" value="C:membrane"/>
    <property type="evidence" value="ECO:0007669"/>
    <property type="project" value="UniProtKB-SubCell"/>
</dbReference>
<dbReference type="SUPFAM" id="SSF81324">
    <property type="entry name" value="Voltage-gated potassium channels"/>
    <property type="match status" value="1"/>
</dbReference>
<evidence type="ECO:0000256" key="7">
    <source>
        <dbReference type="SAM" id="MobiDB-lite"/>
    </source>
</evidence>
<evidence type="ECO:0000313" key="10">
    <source>
        <dbReference type="EMBL" id="TCD70872.1"/>
    </source>
</evidence>
<evidence type="ECO:0000259" key="9">
    <source>
        <dbReference type="Pfam" id="PF00520"/>
    </source>
</evidence>
<dbReference type="PRINTS" id="PR00081">
    <property type="entry name" value="GDHRDH"/>
</dbReference>
<dbReference type="InterPro" id="IPR027359">
    <property type="entry name" value="Volt_channel_dom_sf"/>
</dbReference>
<proteinExistence type="inferred from homology"/>
<dbReference type="GO" id="GO:0005216">
    <property type="term" value="F:monoatomic ion channel activity"/>
    <property type="evidence" value="ECO:0007669"/>
    <property type="project" value="InterPro"/>
</dbReference>
<evidence type="ECO:0000256" key="6">
    <source>
        <dbReference type="ARBA" id="ARBA00023136"/>
    </source>
</evidence>
<dbReference type="Gene3D" id="3.40.50.720">
    <property type="entry name" value="NAD(P)-binding Rossmann-like Domain"/>
    <property type="match status" value="1"/>
</dbReference>
<feature type="transmembrane region" description="Helical" evidence="8">
    <location>
        <begin position="182"/>
        <end position="203"/>
    </location>
</feature>
<evidence type="ECO:0000313" key="11">
    <source>
        <dbReference type="Proteomes" id="UP000292702"/>
    </source>
</evidence>
<feature type="region of interest" description="Disordered" evidence="7">
    <location>
        <begin position="371"/>
        <end position="395"/>
    </location>
</feature>
<dbReference type="STRING" id="92696.A0A4R0RUL2"/>
<dbReference type="AlphaFoldDB" id="A0A4R0RUL2"/>
<feature type="transmembrane region" description="Helical" evidence="8">
    <location>
        <begin position="158"/>
        <end position="175"/>
    </location>
</feature>
<keyword evidence="5" id="KW-0560">Oxidoreductase</keyword>
<dbReference type="InterPro" id="IPR002347">
    <property type="entry name" value="SDR_fam"/>
</dbReference>
<evidence type="ECO:0000256" key="8">
    <source>
        <dbReference type="SAM" id="Phobius"/>
    </source>
</evidence>
<feature type="transmembrane region" description="Helical" evidence="8">
    <location>
        <begin position="256"/>
        <end position="277"/>
    </location>
</feature>
<keyword evidence="11" id="KW-1185">Reference proteome</keyword>
<feature type="transmembrane region" description="Helical" evidence="8">
    <location>
        <begin position="223"/>
        <end position="244"/>
    </location>
</feature>
<accession>A0A4R0RUL2</accession>
<dbReference type="Pfam" id="PF13561">
    <property type="entry name" value="adh_short_C2"/>
    <property type="match status" value="1"/>
</dbReference>
<evidence type="ECO:0000256" key="3">
    <source>
        <dbReference type="ARBA" id="ARBA00022692"/>
    </source>
</evidence>
<protein>
    <recommendedName>
        <fullName evidence="9">Ion transport domain-containing protein</fullName>
    </recommendedName>
</protein>
<keyword evidence="4 8" id="KW-1133">Transmembrane helix</keyword>
<keyword evidence="6 8" id="KW-0472">Membrane</keyword>
<evidence type="ECO:0000256" key="1">
    <source>
        <dbReference type="ARBA" id="ARBA00004141"/>
    </source>
</evidence>
<dbReference type="FunFam" id="1.10.287.70:FF:000097">
    <property type="entry name" value="Potassium voltage-gated channel subfamily G member 3"/>
    <property type="match status" value="1"/>
</dbReference>
<dbReference type="PANTHER" id="PTHR48107">
    <property type="entry name" value="NADPH-DEPENDENT ALDEHYDE REDUCTASE-LIKE PROTEIN, CHLOROPLASTIC-RELATED"/>
    <property type="match status" value="1"/>
</dbReference>
<feature type="transmembrane region" description="Helical" evidence="8">
    <location>
        <begin position="122"/>
        <end position="143"/>
    </location>
</feature>
<evidence type="ECO:0000256" key="2">
    <source>
        <dbReference type="ARBA" id="ARBA00006484"/>
    </source>
</evidence>
<name>A0A4R0RUL2_9APHY</name>
<evidence type="ECO:0000256" key="4">
    <source>
        <dbReference type="ARBA" id="ARBA00022989"/>
    </source>
</evidence>
<dbReference type="InterPro" id="IPR036291">
    <property type="entry name" value="NAD(P)-bd_dom_sf"/>
</dbReference>
<dbReference type="OrthoDB" id="415460at2759"/>
<dbReference type="Gene3D" id="1.20.120.350">
    <property type="entry name" value="Voltage-gated potassium channels. Chain C"/>
    <property type="match status" value="1"/>
</dbReference>
<dbReference type="Gene3D" id="1.10.287.70">
    <property type="match status" value="1"/>
</dbReference>
<reference evidence="10 11" key="1">
    <citation type="submission" date="2018-11" db="EMBL/GenBank/DDBJ databases">
        <title>Genome assembly of Steccherinum ochraceum LE-BIN_3174, the white-rot fungus of the Steccherinaceae family (The Residual Polyporoid clade, Polyporales, Basidiomycota).</title>
        <authorList>
            <person name="Fedorova T.V."/>
            <person name="Glazunova O.A."/>
            <person name="Landesman E.O."/>
            <person name="Moiseenko K.V."/>
            <person name="Psurtseva N.V."/>
            <person name="Savinova O.S."/>
            <person name="Shakhova N.V."/>
            <person name="Tyazhelova T.V."/>
            <person name="Vasina D.V."/>
        </authorList>
    </citation>
    <scope>NUCLEOTIDE SEQUENCE [LARGE SCALE GENOMIC DNA]</scope>
    <source>
        <strain evidence="10 11">LE-BIN_3174</strain>
    </source>
</reference>
<feature type="domain" description="Ion transport" evidence="9">
    <location>
        <begin position="61"/>
        <end position="281"/>
    </location>
</feature>
<evidence type="ECO:0000256" key="5">
    <source>
        <dbReference type="ARBA" id="ARBA00023002"/>
    </source>
</evidence>
<dbReference type="Proteomes" id="UP000292702">
    <property type="component" value="Unassembled WGS sequence"/>
</dbReference>
<organism evidence="10 11">
    <name type="scientific">Steccherinum ochraceum</name>
    <dbReference type="NCBI Taxonomy" id="92696"/>
    <lineage>
        <taxon>Eukaryota</taxon>
        <taxon>Fungi</taxon>
        <taxon>Dikarya</taxon>
        <taxon>Basidiomycota</taxon>
        <taxon>Agaricomycotina</taxon>
        <taxon>Agaricomycetes</taxon>
        <taxon>Polyporales</taxon>
        <taxon>Steccherinaceae</taxon>
        <taxon>Steccherinum</taxon>
    </lineage>
</organism>
<dbReference type="GO" id="GO:0016614">
    <property type="term" value="F:oxidoreductase activity, acting on CH-OH group of donors"/>
    <property type="evidence" value="ECO:0007669"/>
    <property type="project" value="UniProtKB-ARBA"/>
</dbReference>
<dbReference type="EMBL" id="RWJN01000013">
    <property type="protein sequence ID" value="TCD70872.1"/>
    <property type="molecule type" value="Genomic_DNA"/>
</dbReference>
<comment type="caution">
    <text evidence="10">The sequence shown here is derived from an EMBL/GenBank/DDBJ whole genome shotgun (WGS) entry which is preliminary data.</text>
</comment>
<keyword evidence="3 8" id="KW-0812">Transmembrane</keyword>
<comment type="subcellular location">
    <subcellularLocation>
        <location evidence="1">Membrane</location>
        <topology evidence="1">Multi-pass membrane protein</topology>
    </subcellularLocation>
</comment>
<dbReference type="Pfam" id="PF00520">
    <property type="entry name" value="Ion_trans"/>
    <property type="match status" value="1"/>
</dbReference>
<dbReference type="InterPro" id="IPR005821">
    <property type="entry name" value="Ion_trans_dom"/>
</dbReference>
<dbReference type="SUPFAM" id="SSF51735">
    <property type="entry name" value="NAD(P)-binding Rossmann-fold domains"/>
    <property type="match status" value="1"/>
</dbReference>
<feature type="transmembrane region" description="Helical" evidence="8">
    <location>
        <begin position="58"/>
        <end position="79"/>
    </location>
</feature>
<sequence>MPASPSGYVDVPRSSSPAHTIPRMLNLQPEATEDAQEIRPQWKRDLYMLLELPASSPAAFLIHVVTTAFIILSAIVTVLETMPIFHSIDGSVWFGMETSLVAMFTVEYIARCLAHSNTWRSAATWGLSFFGIIDLLGILPYYIEIALQQDTVNIYSCIVPRISILITIEVMFLSFKRSQHALLALSFFVVMVLIVFSTLLYFAERGTWDEGLGIFMNSDGDPSQFSSIPAAGWFVLVTITTVGYGEITPRSFLGRLVTLPLLVFGLLLIALPTFVLGKEFSLVWEMMKENQALEDGGVTATPLTSPQMRRMRAPSVISLETFVDDSRIFGGPIRRNTQQRDQAEMMSQIAELKATIATQGELIRRIMEAVEGKGKQRAQDASPSRGDGGSPMSIARPLEGKVAIITGSTRGIGAAIAQKLASLGANVVINYHKVDMAATRVAYGINMEEGGKAIVVKADVSTLEGGKKVLEECRKQLGQPNILVLNASVMGFKALADMNEEGYDMCFNTNVKGPLFMAKSAAETMSEGDRIIFVSTTITKVSNVLPIALLFAATKGAIEQIVRILAKDLGARGITVNAISPGPVDTPLFRAGKPAAVVRWIEQLHPQQRLPQPEEISPLVAFLASKDSGWVNGQNLGVNGAYVV</sequence>
<gene>
    <name evidence="10" type="ORF">EIP91_001180</name>
</gene>
<dbReference type="PANTHER" id="PTHR48107:SF7">
    <property type="entry name" value="RE15974P"/>
    <property type="match status" value="1"/>
</dbReference>
<dbReference type="FunFam" id="3.40.50.720:FF:000084">
    <property type="entry name" value="Short-chain dehydrogenase reductase"/>
    <property type="match status" value="1"/>
</dbReference>
<comment type="similarity">
    <text evidence="2">Belongs to the short-chain dehydrogenases/reductases (SDR) family.</text>
</comment>